<feature type="non-terminal residue" evidence="3">
    <location>
        <position position="1"/>
    </location>
</feature>
<reference evidence="3" key="1">
    <citation type="submission" date="2020-01" db="EMBL/GenBank/DDBJ databases">
        <authorList>
            <consortium name="DOE Joint Genome Institute"/>
            <person name="Haridas S."/>
            <person name="Albert R."/>
            <person name="Binder M."/>
            <person name="Bloem J."/>
            <person name="Labutti K."/>
            <person name="Salamov A."/>
            <person name="Andreopoulos B."/>
            <person name="Baker S.E."/>
            <person name="Barry K."/>
            <person name="Bills G."/>
            <person name="Bluhm B.H."/>
            <person name="Cannon C."/>
            <person name="Castanera R."/>
            <person name="Culley D.E."/>
            <person name="Daum C."/>
            <person name="Ezra D."/>
            <person name="Gonzalez J.B."/>
            <person name="Henrissat B."/>
            <person name="Kuo A."/>
            <person name="Liang C."/>
            <person name="Lipzen A."/>
            <person name="Lutzoni F."/>
            <person name="Magnuson J."/>
            <person name="Mondo S."/>
            <person name="Nolan M."/>
            <person name="Ohm R."/>
            <person name="Pangilinan J."/>
            <person name="Park H.-J."/>
            <person name="Ramirez L."/>
            <person name="Alfaro M."/>
            <person name="Sun H."/>
            <person name="Tritt A."/>
            <person name="Yoshinaga Y."/>
            <person name="Zwiers L.-H."/>
            <person name="Turgeon B.G."/>
            <person name="Goodwin S.B."/>
            <person name="Spatafora J.W."/>
            <person name="Crous P.W."/>
            <person name="Grigoriev I.V."/>
        </authorList>
    </citation>
    <scope>NUCLEOTIDE SEQUENCE</scope>
    <source>
        <strain evidence="3">CBS 394.84</strain>
    </source>
</reference>
<proteinExistence type="predicted"/>
<feature type="non-terminal residue" evidence="3">
    <location>
        <position position="71"/>
    </location>
</feature>
<dbReference type="Pfam" id="PF26176">
    <property type="entry name" value="zf_C2H2_17_2"/>
    <property type="match status" value="1"/>
</dbReference>
<dbReference type="GeneID" id="63844698"/>
<dbReference type="RefSeq" id="XP_040785602.1">
    <property type="nucleotide sequence ID" value="XM_040927445.1"/>
</dbReference>
<accession>A0A9P4GD37</accession>
<evidence type="ECO:0000313" key="3">
    <source>
        <dbReference type="EMBL" id="KAF1843039.1"/>
    </source>
</evidence>
<dbReference type="InterPro" id="IPR013087">
    <property type="entry name" value="Znf_C2H2_type"/>
</dbReference>
<comment type="caution">
    <text evidence="3">The sequence shown here is derived from an EMBL/GenBank/DDBJ whole genome shotgun (WGS) entry which is preliminary data.</text>
</comment>
<dbReference type="SMART" id="SM00355">
    <property type="entry name" value="ZnF_C2H2"/>
    <property type="match status" value="2"/>
</dbReference>
<dbReference type="InterPro" id="IPR059095">
    <property type="entry name" value="Znf_C2H2_17_2nd"/>
</dbReference>
<evidence type="ECO:0000259" key="2">
    <source>
        <dbReference type="PROSITE" id="PS50157"/>
    </source>
</evidence>
<feature type="domain" description="C2H2-type" evidence="2">
    <location>
        <begin position="10"/>
        <end position="41"/>
    </location>
</feature>
<dbReference type="OrthoDB" id="2687452at2759"/>
<dbReference type="EMBL" id="ML976617">
    <property type="protein sequence ID" value="KAF1843039.1"/>
    <property type="molecule type" value="Genomic_DNA"/>
</dbReference>
<evidence type="ECO:0000256" key="1">
    <source>
        <dbReference type="PROSITE-ProRule" id="PRU00042"/>
    </source>
</evidence>
<dbReference type="GO" id="GO:0008270">
    <property type="term" value="F:zinc ion binding"/>
    <property type="evidence" value="ECO:0007669"/>
    <property type="project" value="UniProtKB-KW"/>
</dbReference>
<gene>
    <name evidence="3" type="ORF">K460DRAFT_258993</name>
</gene>
<keyword evidence="1" id="KW-0479">Metal-binding</keyword>
<keyword evidence="4" id="KW-1185">Reference proteome</keyword>
<keyword evidence="1" id="KW-0863">Zinc-finger</keyword>
<dbReference type="PROSITE" id="PS50157">
    <property type="entry name" value="ZINC_FINGER_C2H2_2"/>
    <property type="match status" value="1"/>
</dbReference>
<sequence>IGTVLVNGKFECNQRQCSSKTFGRPAELRRHYATIHAVQKPEFWCHIVSCERSKPFSRKDKLTDHVRKAHD</sequence>
<organism evidence="3 4">
    <name type="scientific">Cucurbitaria berberidis CBS 394.84</name>
    <dbReference type="NCBI Taxonomy" id="1168544"/>
    <lineage>
        <taxon>Eukaryota</taxon>
        <taxon>Fungi</taxon>
        <taxon>Dikarya</taxon>
        <taxon>Ascomycota</taxon>
        <taxon>Pezizomycotina</taxon>
        <taxon>Dothideomycetes</taxon>
        <taxon>Pleosporomycetidae</taxon>
        <taxon>Pleosporales</taxon>
        <taxon>Pleosporineae</taxon>
        <taxon>Cucurbitariaceae</taxon>
        <taxon>Cucurbitaria</taxon>
    </lineage>
</organism>
<protein>
    <recommendedName>
        <fullName evidence="2">C2H2-type domain-containing protein</fullName>
    </recommendedName>
</protein>
<keyword evidence="1" id="KW-0862">Zinc</keyword>
<dbReference type="Proteomes" id="UP000800039">
    <property type="component" value="Unassembled WGS sequence"/>
</dbReference>
<dbReference type="AlphaFoldDB" id="A0A9P4GD37"/>
<name>A0A9P4GD37_9PLEO</name>
<dbReference type="Gene3D" id="3.30.160.60">
    <property type="entry name" value="Classic Zinc Finger"/>
    <property type="match status" value="1"/>
</dbReference>
<evidence type="ECO:0000313" key="4">
    <source>
        <dbReference type="Proteomes" id="UP000800039"/>
    </source>
</evidence>